<sequence>MIAQLNHLRLFSPTMHQKPITTQNPFLDSVKIQCFPSFGAFHISEVSVVIVGSMQSPSCRVSRVEMTEAQDVLSAYLHSTRGYSFLDAEYISKNSPHFLQTLVSSIHVKEGVARSLRKFLRYNPINEFEPFLESLGVSPSELPLLMPRGMHFLSDDYAMLETFHALSNYGIPRNIMGKIYKEAREVFGYGSVLLSKKFRAYENLGLSKSTVIKLVSSCPELLLGDLNSEFAMVLDWLKKIGIENDWMGKYLSYERTYDWERMLDTIEFFDKVGYSGKHMLNLFKTSPALLFEGCGKMVYVLFGRLFKSGLKTNVIHSSFIQNPCLMSNKCSKNLLKVVDFLYDIGMGSEAIAHIMSNHMQLLSAHSLKGPKTVCRVLKVKKTDLCQIISDDPLKLISLASKSKQKCAKQLSQDLTNHMEKTKFLLKLGYVENSEEMEKALKKYRGRGDQLQERFDCLVAAGLDYNIVTEMIKRAPMILNQSKDIIEKKIDCLRNILGYPLESLVAFPSYLCYDLERIIQRFSMYAWLKERGAAKPMLTLSTILVSSDERFVKYFVNVHPEGPNVWEGLKNLTPST</sequence>
<comment type="caution">
    <text evidence="1">The sequence shown here is derived from an EMBL/GenBank/DDBJ whole genome shotgun (WGS) entry which is preliminary data.</text>
</comment>
<evidence type="ECO:0000313" key="1">
    <source>
        <dbReference type="EMBL" id="KAI4346597.1"/>
    </source>
</evidence>
<accession>A0ACB9PDP3</accession>
<keyword evidence="2" id="KW-1185">Reference proteome</keyword>
<reference evidence="1 2" key="1">
    <citation type="journal article" date="2022" name="DNA Res.">
        <title>Chromosomal-level genome assembly of the orchid tree Bauhinia variegata (Leguminosae; Cercidoideae) supports the allotetraploid origin hypothesis of Bauhinia.</title>
        <authorList>
            <person name="Zhong Y."/>
            <person name="Chen Y."/>
            <person name="Zheng D."/>
            <person name="Pang J."/>
            <person name="Liu Y."/>
            <person name="Luo S."/>
            <person name="Meng S."/>
            <person name="Qian L."/>
            <person name="Wei D."/>
            <person name="Dai S."/>
            <person name="Zhou R."/>
        </authorList>
    </citation>
    <scope>NUCLEOTIDE SEQUENCE [LARGE SCALE GENOMIC DNA]</scope>
    <source>
        <strain evidence="1">BV-YZ2020</strain>
    </source>
</reference>
<dbReference type="EMBL" id="CM039429">
    <property type="protein sequence ID" value="KAI4346597.1"/>
    <property type="molecule type" value="Genomic_DNA"/>
</dbReference>
<dbReference type="Proteomes" id="UP000828941">
    <property type="component" value="Chromosome 4"/>
</dbReference>
<proteinExistence type="predicted"/>
<organism evidence="1 2">
    <name type="scientific">Bauhinia variegata</name>
    <name type="common">Purple orchid tree</name>
    <name type="synonym">Phanera variegata</name>
    <dbReference type="NCBI Taxonomy" id="167791"/>
    <lineage>
        <taxon>Eukaryota</taxon>
        <taxon>Viridiplantae</taxon>
        <taxon>Streptophyta</taxon>
        <taxon>Embryophyta</taxon>
        <taxon>Tracheophyta</taxon>
        <taxon>Spermatophyta</taxon>
        <taxon>Magnoliopsida</taxon>
        <taxon>eudicotyledons</taxon>
        <taxon>Gunneridae</taxon>
        <taxon>Pentapetalae</taxon>
        <taxon>rosids</taxon>
        <taxon>fabids</taxon>
        <taxon>Fabales</taxon>
        <taxon>Fabaceae</taxon>
        <taxon>Cercidoideae</taxon>
        <taxon>Cercideae</taxon>
        <taxon>Bauhiniinae</taxon>
        <taxon>Bauhinia</taxon>
    </lineage>
</organism>
<gene>
    <name evidence="1" type="ORF">L6164_007479</name>
</gene>
<evidence type="ECO:0000313" key="2">
    <source>
        <dbReference type="Proteomes" id="UP000828941"/>
    </source>
</evidence>
<name>A0ACB9PDP3_BAUVA</name>
<protein>
    <submittedName>
        <fullName evidence="1">Uncharacterized protein</fullName>
    </submittedName>
</protein>